<keyword evidence="2" id="KW-1185">Reference proteome</keyword>
<dbReference type="InterPro" id="IPR023393">
    <property type="entry name" value="START-like_dom_sf"/>
</dbReference>
<proteinExistence type="predicted"/>
<reference evidence="1 2" key="1">
    <citation type="submission" date="2023-07" db="EMBL/GenBank/DDBJ databases">
        <title>Genomic Encyclopedia of Type Strains, Phase IV (KMG-IV): sequencing the most valuable type-strain genomes for metagenomic binning, comparative biology and taxonomic classification.</title>
        <authorList>
            <person name="Goeker M."/>
        </authorList>
    </citation>
    <scope>NUCLEOTIDE SEQUENCE [LARGE SCALE GENOMIC DNA]</scope>
    <source>
        <strain evidence="1 2">B6-8</strain>
    </source>
</reference>
<evidence type="ECO:0000313" key="2">
    <source>
        <dbReference type="Proteomes" id="UP001241603"/>
    </source>
</evidence>
<accession>A0ABU0H1W6</accession>
<evidence type="ECO:0000313" key="1">
    <source>
        <dbReference type="EMBL" id="MDQ0436032.1"/>
    </source>
</evidence>
<dbReference type="EMBL" id="JAUSVO010000001">
    <property type="protein sequence ID" value="MDQ0436032.1"/>
    <property type="molecule type" value="Genomic_DNA"/>
</dbReference>
<comment type="caution">
    <text evidence="1">The sequence shown here is derived from an EMBL/GenBank/DDBJ whole genome shotgun (WGS) entry which is preliminary data.</text>
</comment>
<sequence>MTTRPVRHVSISIERRPEDVYGFLSDPANFPQWADGLGHSFEPLGGPDWRAVTPMGAMIIRFTPPNAFGVVDHDVIPDDGAPMANPMRVIANGDGSEVMFTLFHRPDMSDEDFERDADWVAKDLRVLKAVLEG</sequence>
<dbReference type="Gene3D" id="3.30.530.20">
    <property type="match status" value="1"/>
</dbReference>
<dbReference type="Proteomes" id="UP001241603">
    <property type="component" value="Unassembled WGS sequence"/>
</dbReference>
<name>A0ABU0H1W6_9HYPH</name>
<organism evidence="1 2">
    <name type="scientific">Kaistia dalseonensis</name>
    <dbReference type="NCBI Taxonomy" id="410840"/>
    <lineage>
        <taxon>Bacteria</taxon>
        <taxon>Pseudomonadati</taxon>
        <taxon>Pseudomonadota</taxon>
        <taxon>Alphaproteobacteria</taxon>
        <taxon>Hyphomicrobiales</taxon>
        <taxon>Kaistiaceae</taxon>
        <taxon>Kaistia</taxon>
    </lineage>
</organism>
<dbReference type="RefSeq" id="WP_266346976.1">
    <property type="nucleotide sequence ID" value="NZ_JAPKNG010000001.1"/>
</dbReference>
<protein>
    <recommendedName>
        <fullName evidence="3">Polyketide cyclase</fullName>
    </recommendedName>
</protein>
<dbReference type="SUPFAM" id="SSF55961">
    <property type="entry name" value="Bet v1-like"/>
    <property type="match status" value="1"/>
</dbReference>
<evidence type="ECO:0008006" key="3">
    <source>
        <dbReference type="Google" id="ProtNLM"/>
    </source>
</evidence>
<gene>
    <name evidence="1" type="ORF">QO014_000402</name>
</gene>